<evidence type="ECO:0000256" key="1">
    <source>
        <dbReference type="SAM" id="MobiDB-lite"/>
    </source>
</evidence>
<reference evidence="3 4" key="1">
    <citation type="submission" date="2019-08" db="EMBL/GenBank/DDBJ databases">
        <title>Genone of Arthrobacter echini P9.</title>
        <authorList>
            <person name="Bowman J.P."/>
        </authorList>
    </citation>
    <scope>NUCLEOTIDE SEQUENCE [LARGE SCALE GENOMIC DNA]</scope>
    <source>
        <strain evidence="3 4">P9</strain>
    </source>
</reference>
<feature type="signal peptide" evidence="2">
    <location>
        <begin position="1"/>
        <end position="26"/>
    </location>
</feature>
<protein>
    <recommendedName>
        <fullName evidence="5">Sensor domain-containing protein</fullName>
    </recommendedName>
</protein>
<feature type="chain" id="PRO_5038348336" description="Sensor domain-containing protein" evidence="2">
    <location>
        <begin position="27"/>
        <end position="264"/>
    </location>
</feature>
<evidence type="ECO:0000256" key="2">
    <source>
        <dbReference type="SAM" id="SignalP"/>
    </source>
</evidence>
<sequence length="264" mass="26797">MPRSAAPLTGLALAALLALSACSSSTEDEPAGDTTAEATASASATAASTAEASVGAGVETTATPGAGAGSYSSEELTTILGMVELPDGSALQVLPTEQLDQSMELAREFLDSVEIMPEECGVFVSNTLETPEGAGYATGVAMSDGDAVQTVVSLASSTDTAFAEDRIEASDDALDACSTFSVETQGLTVDQEVERLEATTDADRTFGTLTHQSSADAGEQETMTVVGLRGDLAVTALRTAQGSVPEGSQEELQELIDATLEAAR</sequence>
<evidence type="ECO:0000313" key="3">
    <source>
        <dbReference type="EMBL" id="TYD00404.1"/>
    </source>
</evidence>
<feature type="compositionally biased region" description="Low complexity" evidence="1">
    <location>
        <begin position="34"/>
        <end position="53"/>
    </location>
</feature>
<comment type="caution">
    <text evidence="3">The sequence shown here is derived from an EMBL/GenBank/DDBJ whole genome shotgun (WGS) entry which is preliminary data.</text>
</comment>
<gene>
    <name evidence="3" type="ORF">FQ377_02850</name>
</gene>
<evidence type="ECO:0008006" key="5">
    <source>
        <dbReference type="Google" id="ProtNLM"/>
    </source>
</evidence>
<feature type="region of interest" description="Disordered" evidence="1">
    <location>
        <begin position="24"/>
        <end position="71"/>
    </location>
</feature>
<keyword evidence="4" id="KW-1185">Reference proteome</keyword>
<dbReference type="PROSITE" id="PS51257">
    <property type="entry name" value="PROKAR_LIPOPROTEIN"/>
    <property type="match status" value="1"/>
</dbReference>
<evidence type="ECO:0000313" key="4">
    <source>
        <dbReference type="Proteomes" id="UP000323410"/>
    </source>
</evidence>
<name>A0A5D0XUJ5_9MICC</name>
<dbReference type="EMBL" id="VSLD01000001">
    <property type="protein sequence ID" value="TYD00404.1"/>
    <property type="molecule type" value="Genomic_DNA"/>
</dbReference>
<keyword evidence="2" id="KW-0732">Signal</keyword>
<dbReference type="RefSeq" id="WP_148599706.1">
    <property type="nucleotide sequence ID" value="NZ_VSLD01000001.1"/>
</dbReference>
<organism evidence="3 4">
    <name type="scientific">Arthrobacter echini</name>
    <dbReference type="NCBI Taxonomy" id="1529066"/>
    <lineage>
        <taxon>Bacteria</taxon>
        <taxon>Bacillati</taxon>
        <taxon>Actinomycetota</taxon>
        <taxon>Actinomycetes</taxon>
        <taxon>Micrococcales</taxon>
        <taxon>Micrococcaceae</taxon>
        <taxon>Arthrobacter</taxon>
    </lineage>
</organism>
<dbReference type="Proteomes" id="UP000323410">
    <property type="component" value="Unassembled WGS sequence"/>
</dbReference>
<accession>A0A5D0XUJ5</accession>
<dbReference type="OrthoDB" id="4948455at2"/>
<dbReference type="AlphaFoldDB" id="A0A5D0XUJ5"/>
<proteinExistence type="predicted"/>